<dbReference type="GO" id="GO:0004321">
    <property type="term" value="F:fatty-acyl-CoA synthase activity"/>
    <property type="evidence" value="ECO:0007669"/>
    <property type="project" value="TreeGrafter"/>
</dbReference>
<dbReference type="STRING" id="1176165.GCA_001584405_00837"/>
<comment type="caution">
    <text evidence="7">The sequence shown here is derived from an EMBL/GenBank/DDBJ whole genome shotgun (WGS) entry which is preliminary data.</text>
</comment>
<evidence type="ECO:0000256" key="4">
    <source>
        <dbReference type="ARBA" id="ARBA00022840"/>
    </source>
</evidence>
<evidence type="ECO:0000256" key="2">
    <source>
        <dbReference type="ARBA" id="ARBA00022598"/>
    </source>
</evidence>
<reference evidence="7 8" key="1">
    <citation type="submission" date="2017-12" db="EMBL/GenBank/DDBJ databases">
        <title>Phylogenetic diversity of female urinary microbiome.</title>
        <authorList>
            <person name="Thomas-White K."/>
            <person name="Wolfe A.J."/>
        </authorList>
    </citation>
    <scope>NUCLEOTIDE SEQUENCE [LARGE SCALE GENOMIC DNA]</scope>
    <source>
        <strain evidence="7 8">UMB0426</strain>
    </source>
</reference>
<evidence type="ECO:0000259" key="5">
    <source>
        <dbReference type="Pfam" id="PF00501"/>
    </source>
</evidence>
<dbReference type="SUPFAM" id="SSF56801">
    <property type="entry name" value="Acetyl-CoA synthetase-like"/>
    <property type="match status" value="1"/>
</dbReference>
<dbReference type="Pfam" id="PF00501">
    <property type="entry name" value="AMP-binding"/>
    <property type="match status" value="1"/>
</dbReference>
<dbReference type="InterPro" id="IPR042099">
    <property type="entry name" value="ANL_N_sf"/>
</dbReference>
<dbReference type="InterPro" id="IPR025110">
    <property type="entry name" value="AMP-bd_C"/>
</dbReference>
<evidence type="ECO:0000256" key="1">
    <source>
        <dbReference type="ARBA" id="ARBA00006432"/>
    </source>
</evidence>
<dbReference type="Pfam" id="PF13193">
    <property type="entry name" value="AMP-binding_C"/>
    <property type="match status" value="1"/>
</dbReference>
<dbReference type="InterPro" id="IPR051087">
    <property type="entry name" value="Mitochondrial_ACSM"/>
</dbReference>
<name>A0A2I1IH70_9MICO</name>
<evidence type="ECO:0000259" key="6">
    <source>
        <dbReference type="Pfam" id="PF13193"/>
    </source>
</evidence>
<keyword evidence="4" id="KW-0067">ATP-binding</keyword>
<keyword evidence="2" id="KW-0436">Ligase</keyword>
<dbReference type="Gene3D" id="3.40.50.12780">
    <property type="entry name" value="N-terminal domain of ligase-like"/>
    <property type="match status" value="1"/>
</dbReference>
<organism evidence="7 8">
    <name type="scientific">Brevibacterium ravenspurgense</name>
    <dbReference type="NCBI Taxonomy" id="479117"/>
    <lineage>
        <taxon>Bacteria</taxon>
        <taxon>Bacillati</taxon>
        <taxon>Actinomycetota</taxon>
        <taxon>Actinomycetes</taxon>
        <taxon>Micrococcales</taxon>
        <taxon>Brevibacteriaceae</taxon>
        <taxon>Brevibacterium</taxon>
    </lineage>
</organism>
<dbReference type="InterPro" id="IPR045851">
    <property type="entry name" value="AMP-bd_C_sf"/>
</dbReference>
<evidence type="ECO:0000313" key="7">
    <source>
        <dbReference type="EMBL" id="PKY70465.1"/>
    </source>
</evidence>
<dbReference type="AlphaFoldDB" id="A0A2I1IH70"/>
<dbReference type="GO" id="GO:0005524">
    <property type="term" value="F:ATP binding"/>
    <property type="evidence" value="ECO:0007669"/>
    <property type="project" value="UniProtKB-KW"/>
</dbReference>
<dbReference type="GO" id="GO:0016405">
    <property type="term" value="F:CoA-ligase activity"/>
    <property type="evidence" value="ECO:0007669"/>
    <property type="project" value="UniProtKB-ARBA"/>
</dbReference>
<dbReference type="PANTHER" id="PTHR43605:SF10">
    <property type="entry name" value="ACYL-COA SYNTHETASE MEDIUM CHAIN FAMILY MEMBER 3"/>
    <property type="match status" value="1"/>
</dbReference>
<dbReference type="GO" id="GO:0015645">
    <property type="term" value="F:fatty acid ligase activity"/>
    <property type="evidence" value="ECO:0007669"/>
    <property type="project" value="TreeGrafter"/>
</dbReference>
<dbReference type="Proteomes" id="UP000242755">
    <property type="component" value="Unassembled WGS sequence"/>
</dbReference>
<evidence type="ECO:0000256" key="3">
    <source>
        <dbReference type="ARBA" id="ARBA00022741"/>
    </source>
</evidence>
<protein>
    <submittedName>
        <fullName evidence="7">AMP-dependent synthetase</fullName>
    </submittedName>
</protein>
<proteinExistence type="inferred from homology"/>
<feature type="domain" description="AMP-binding enzyme C-terminal" evidence="6">
    <location>
        <begin position="427"/>
        <end position="506"/>
    </location>
</feature>
<dbReference type="PANTHER" id="PTHR43605">
    <property type="entry name" value="ACYL-COENZYME A SYNTHETASE"/>
    <property type="match status" value="1"/>
</dbReference>
<evidence type="ECO:0000313" key="8">
    <source>
        <dbReference type="Proteomes" id="UP000242755"/>
    </source>
</evidence>
<dbReference type="EMBL" id="PKGO01000004">
    <property type="protein sequence ID" value="PKY70465.1"/>
    <property type="molecule type" value="Genomic_DNA"/>
</dbReference>
<accession>A0A2I1IH70</accession>
<dbReference type="GO" id="GO:0006633">
    <property type="term" value="P:fatty acid biosynthetic process"/>
    <property type="evidence" value="ECO:0007669"/>
    <property type="project" value="TreeGrafter"/>
</dbReference>
<gene>
    <name evidence="7" type="ORF">CYJ40_04905</name>
</gene>
<dbReference type="InterPro" id="IPR000873">
    <property type="entry name" value="AMP-dep_synth/lig_dom"/>
</dbReference>
<sequence length="517" mass="56679">MGVTMAIDQTTVDTWLEEVLAGDVDVAAKLCDSHPQDAVAFTFVDHDLNVAKLTYGQLEERSRKLAGHFKAQGIGEGDRVGVLLTKREELVVTLVALVRLGAVYIPLFTAFATPAVEMRMKASDAKLVVTEDSQLFKVEPLGLPIFMAGEEYQRALETAEPVTENYLAAPDHPFLQLYTSGTTGAPKGVPVPVRALAAFKTYMRISLDVRDDDVFWNAADPGWAYGLYYGVVGPLAIGVPNILYTGKAGPEDTLRVLTVLGVTNFAGAPTLYRTLAKADTDQKANLRRASSAGEPLTADILAWSPDALGCEVRDQYGQTELGMVICSHWADGYRQPVKKGSMGRPMPGIVADVIEGVIAIDTQNSPNFWFMGYHNEPERTAVRYSDDGRWYLTGDLGRIDEDGDVFFASRDDDLILMAGYRISPFDVESVLVEHDSVADVAVVGRPDPEGVRGEIAEAFIVLRSGWTGSDELAKELQQAVREGYSAHAYPRRFHFVDELPKTPSGKTQRYKLKEYEG</sequence>
<feature type="domain" description="AMP-dependent synthetase/ligase" evidence="5">
    <location>
        <begin position="32"/>
        <end position="354"/>
    </location>
</feature>
<comment type="similarity">
    <text evidence="1">Belongs to the ATP-dependent AMP-binding enzyme family.</text>
</comment>
<keyword evidence="3" id="KW-0547">Nucleotide-binding</keyword>
<dbReference type="GO" id="GO:0006637">
    <property type="term" value="P:acyl-CoA metabolic process"/>
    <property type="evidence" value="ECO:0007669"/>
    <property type="project" value="TreeGrafter"/>
</dbReference>
<dbReference type="Gene3D" id="3.30.300.30">
    <property type="match status" value="1"/>
</dbReference>